<dbReference type="InterPro" id="IPR026444">
    <property type="entry name" value="Secre_tail"/>
</dbReference>
<dbReference type="EMBL" id="PPED02000005">
    <property type="protein sequence ID" value="PWN67005.1"/>
    <property type="molecule type" value="Genomic_DNA"/>
</dbReference>
<sequence>MKAKIISRILATTFCMVSSHAFSRGFSPPELYEKAGVSVLHSSLAPFTYDLDPLIVINQNINEKGLVVMSGKLTKPFTNDHVKLSIKYQDVQGNWISVWCKVLYSYNQYNEILTARFELPASVQSSYNVKVELSSDTNLSNFNSVVWDKSIHHYKLNDYIATSCDLDENEYTMLLTPKKEGSLVTNSNGKVIGVKDRVTSAHFWNKLSNVLMDNKKDNVVFSPTRPSDLITEANGVQSVKLVNTGIISDTLGSTPEFIYNAAAGHPIPYLYSYDDPIYMFAGKFSANGFFIKFSQWPEEPNGPGYFNWKNPAFIESRYFNLYNKTWKNLSEFIPDQQPVVIVSSVSTGLRIYKSDGTYIDLTPNSTSNYGAPLFGYGNYEARRGPGSENLIISNTSEMTLYGVGALRNDVTTSYQTKRSMQDIEKEIFKFIKYTGVFGSTNAYNDTSECSNGCFTVNQGAISDYSVADWTKAPNSYIFTGKDKNENTVDGLYIPIKKAFAMWQKDKYIGGSNIPAGTITADVLWEDMHGLIKSGTNYSLELIGSGEDTKIKVPVNRSKKGNAVIALKVNGEIYWSWHVWVTDDPTKGSAYKSFAGLKRQTKDGTVELIPDSDWGWMDRNLGAMSSSLTSGNWNKNGGLLYQWGRKDPIPPLTAKGNDSYEVSGSIGRVRHRNAQYTANSVKIDALRKFVPLASANVKNNLSLAVKNPLSLIYVGNNSADIAYYDTAKTLMLNWFGKSPDLTSNRLSELNLWSDNSEGKYKDNYLNDNDAQPYRNKSSYDPCPNGWRVPSVLVANGGSKTYIDDIRIDFSPLGVKTNMGKNAFEANTYQIIKPTDAGAPDFMKGFRLYTNVGYDLSNVGGFNMGKFPGTGQLLINRHEGQYTDQHHTALWTATMTRHFDASPSIVARALFMVPDKEQPDIPDPNYPNINGRYFYQPLSMGETSGANGCRCIKDPLYVVNDYNFPTDFFTEGQYTEGLDNPNTYTIVKSTAESTIEIPISKAFSAQSQLLNNPDILNASNFDNLKTNVLWTTDTGLIKQVSVDQPGALSAISNSKIKVVINPNKSGNAVVTLHNGSITNPVYWSWHIWVTNTAIGSNRHITDQPDANATNYVNFAKRSEVLDTEIMDRNLGAVEVFPTIYGDNLNPETALPGSPEQIMLSGGLHYQWGRKDPIPTYRTASDIDYGQYRYKTDAVKYWTGTTAPNGTITYTPLIESSYNTNYIKPYATYSNASNANVLATDKPSEKVSKVLSYSVKNPLAFMVPSTLDATGKGSDWLAAEPNLAADRWGRGDKKSPFDPCPQGWRIPDLTTVSVIIVPSNPVAQEDFGLSPWYRKGYRAASAYRIITDNFGIQVRVGKRRIAGFMFPNNGYTIGNYAIFTGMRGYRSVTTNTVPNFASSEGDANGSLYTGFWTAGLSSNFNGRPINLLLKKYDSGVPQNFIQAFHDNNDPYFGASCRCVKIKTDGADEAGPIPRLQVTAASTAKATDVLAKAVVEEKIVQTKFEVFPNPIKSILHIKGNDKVKEYYYQIYNMSGQLVKSGKFENEQTDLSALTTGAYLIRINNSENIVKIIKE</sequence>
<proteinExistence type="predicted"/>
<comment type="caution">
    <text evidence="3">The sequence shown here is derived from an EMBL/GenBank/DDBJ whole genome shotgun (WGS) entry which is preliminary data.</text>
</comment>
<keyword evidence="4" id="KW-1185">Reference proteome</keyword>
<dbReference type="OrthoDB" id="1164152at2"/>
<evidence type="ECO:0000313" key="3">
    <source>
        <dbReference type="EMBL" id="PWN67005.1"/>
    </source>
</evidence>
<reference evidence="3 4" key="1">
    <citation type="submission" date="2018-04" db="EMBL/GenBank/DDBJ databases">
        <title>Draft Genome Sequence of Phosphate-Solubilizing Chryseobacterium sp. ISE14 that is a Biocontrol and Plant Growth-Promoting Rhizobacterium Isolated from Cucumber.</title>
        <authorList>
            <person name="Jeong J.-J."/>
            <person name="Sang M.K."/>
            <person name="Choi I.-G."/>
            <person name="Kim K.D."/>
        </authorList>
    </citation>
    <scope>NUCLEOTIDE SEQUENCE [LARGE SCALE GENOMIC DNA]</scope>
    <source>
        <strain evidence="3 4">ISE14</strain>
    </source>
</reference>
<protein>
    <recommendedName>
        <fullName evidence="2">Secretion system C-terminal sorting domain-containing protein</fullName>
    </recommendedName>
</protein>
<feature type="domain" description="Secretion system C-terminal sorting" evidence="2">
    <location>
        <begin position="1502"/>
        <end position="1566"/>
    </location>
</feature>
<dbReference type="NCBIfam" id="TIGR04183">
    <property type="entry name" value="Por_Secre_tail"/>
    <property type="match status" value="1"/>
</dbReference>
<name>A0A316X085_9FLAO</name>
<accession>A0A316X085</accession>
<evidence type="ECO:0000259" key="2">
    <source>
        <dbReference type="Pfam" id="PF18962"/>
    </source>
</evidence>
<organism evidence="3 4">
    <name type="scientific">Chryseobacterium phosphatilyticum</name>
    <dbReference type="NCBI Taxonomy" id="475075"/>
    <lineage>
        <taxon>Bacteria</taxon>
        <taxon>Pseudomonadati</taxon>
        <taxon>Bacteroidota</taxon>
        <taxon>Flavobacteriia</taxon>
        <taxon>Flavobacteriales</taxon>
        <taxon>Weeksellaceae</taxon>
        <taxon>Chryseobacterium group</taxon>
        <taxon>Chryseobacterium</taxon>
    </lineage>
</organism>
<gene>
    <name evidence="3" type="ORF">C1631_020035</name>
</gene>
<evidence type="ECO:0000313" key="4">
    <source>
        <dbReference type="Proteomes" id="UP000236594"/>
    </source>
</evidence>
<dbReference type="Proteomes" id="UP000236594">
    <property type="component" value="Unassembled WGS sequence"/>
</dbReference>
<evidence type="ECO:0000256" key="1">
    <source>
        <dbReference type="ARBA" id="ARBA00022729"/>
    </source>
</evidence>
<dbReference type="Pfam" id="PF18962">
    <property type="entry name" value="Por_Secre_tail"/>
    <property type="match status" value="1"/>
</dbReference>
<dbReference type="RefSeq" id="WP_109713836.1">
    <property type="nucleotide sequence ID" value="NZ_PPED02000005.1"/>
</dbReference>
<keyword evidence="1" id="KW-0732">Signal</keyword>